<dbReference type="PANTHER" id="PTHR38032">
    <property type="entry name" value="POLYMERASE-RELATED"/>
    <property type="match status" value="1"/>
</dbReference>
<evidence type="ECO:0000259" key="2">
    <source>
        <dbReference type="Pfam" id="PF20250"/>
    </source>
</evidence>
<organism evidence="3 4">
    <name type="scientific">Ruminiclostridium sufflavum DSM 19573</name>
    <dbReference type="NCBI Taxonomy" id="1121337"/>
    <lineage>
        <taxon>Bacteria</taxon>
        <taxon>Bacillati</taxon>
        <taxon>Bacillota</taxon>
        <taxon>Clostridia</taxon>
        <taxon>Eubacteriales</taxon>
        <taxon>Oscillospiraceae</taxon>
        <taxon>Ruminiclostridium</taxon>
    </lineage>
</organism>
<dbReference type="Pfam" id="PF20250">
    <property type="entry name" value="FapA_N"/>
    <property type="match status" value="1"/>
</dbReference>
<dbReference type="RefSeq" id="WP_110460916.1">
    <property type="nucleotide sequence ID" value="NZ_QKMR01000004.1"/>
</dbReference>
<feature type="coiled-coil region" evidence="1">
    <location>
        <begin position="404"/>
        <end position="438"/>
    </location>
</feature>
<gene>
    <name evidence="3" type="ORF">LY28_00840</name>
</gene>
<dbReference type="Proteomes" id="UP000248132">
    <property type="component" value="Unassembled WGS sequence"/>
</dbReference>
<proteinExistence type="predicted"/>
<sequence>MENTIIYSSPYIEITKSGDGFYIQSFKKGLGVGEFNNILYSLPEIQVSNFVVIKEALVFAPQEPRRFGSVKEKIKVEVSGDKLKAYVTIFADKCELAGPEIIRKIVEKLNEKGIVYGIKKDALLNLVPNQPILMAEGLLPVPGMDSLNKLYQLREVKPEIKEDGNVDHYELSLINMVKEGDWLGERVAANEGKEGRNVFGDTLKAMPGKNYPLLYDKSSVREVSEGNKTVLYAKRSGAVFFQGESIGVSNHLEIKENVGVKTGNVNFDGYITVKGTVEDNFSIASTKDIEILSEYGVGNVKEIKSHEGNIYIKGGIVGKGKTVIRCKKNLYIKYVADADIYCDESVHVGFYCLNSNITAKEVILDSMKGQIMGGSINAEVRVVTAIVGSASEKRTIIKVKGFDRSSYKDRLDEISQNIEDIKAEINKYKQQMSIFSNTFDSRQNRKAEYDKLTSRYNELKTVLLDYEDSKKKMISYLKTKGEGEISILKRAFPNSMLEIKGIQKEIQKPVIRVSYYYNEGTIKEM</sequence>
<feature type="domain" description="Flagellar Assembly Protein A N-terminal region" evidence="2">
    <location>
        <begin position="74"/>
        <end position="242"/>
    </location>
</feature>
<keyword evidence="4" id="KW-1185">Reference proteome</keyword>
<dbReference type="AlphaFoldDB" id="A0A318XPC6"/>
<evidence type="ECO:0000313" key="4">
    <source>
        <dbReference type="Proteomes" id="UP000248132"/>
    </source>
</evidence>
<evidence type="ECO:0000313" key="3">
    <source>
        <dbReference type="EMBL" id="PYG89020.1"/>
    </source>
</evidence>
<dbReference type="InterPro" id="IPR005646">
    <property type="entry name" value="FapA"/>
</dbReference>
<dbReference type="OrthoDB" id="1279at2"/>
<accession>A0A318XPC6</accession>
<evidence type="ECO:0000256" key="1">
    <source>
        <dbReference type="SAM" id="Coils"/>
    </source>
</evidence>
<dbReference type="InterPro" id="IPR046866">
    <property type="entry name" value="FapA_N"/>
</dbReference>
<protein>
    <recommendedName>
        <fullName evidence="2">Flagellar Assembly Protein A N-terminal region domain-containing protein</fullName>
    </recommendedName>
</protein>
<dbReference type="Pfam" id="PF03961">
    <property type="entry name" value="FapA"/>
    <property type="match status" value="1"/>
</dbReference>
<dbReference type="InterPro" id="IPR046865">
    <property type="entry name" value="FapA_b_solenoid"/>
</dbReference>
<reference evidence="3 4" key="1">
    <citation type="submission" date="2018-06" db="EMBL/GenBank/DDBJ databases">
        <title>Genomic Encyclopedia of Type Strains, Phase I: the one thousand microbial genomes (KMG-I) project.</title>
        <authorList>
            <person name="Kyrpides N."/>
        </authorList>
    </citation>
    <scope>NUCLEOTIDE SEQUENCE [LARGE SCALE GENOMIC DNA]</scope>
    <source>
        <strain evidence="3 4">DSM 19573</strain>
    </source>
</reference>
<dbReference type="EMBL" id="QKMR01000004">
    <property type="protein sequence ID" value="PYG89020.1"/>
    <property type="molecule type" value="Genomic_DNA"/>
</dbReference>
<comment type="caution">
    <text evidence="3">The sequence shown here is derived from an EMBL/GenBank/DDBJ whole genome shotgun (WGS) entry which is preliminary data.</text>
</comment>
<dbReference type="PANTHER" id="PTHR38032:SF1">
    <property type="entry name" value="RNA-BINDING PROTEIN KHPB N-TERMINAL DOMAIN-CONTAINING PROTEIN"/>
    <property type="match status" value="1"/>
</dbReference>
<keyword evidence="1" id="KW-0175">Coiled coil</keyword>
<name>A0A318XPC6_9FIRM</name>